<proteinExistence type="predicted"/>
<evidence type="ECO:0000313" key="3">
    <source>
        <dbReference type="Proteomes" id="UP001596203"/>
    </source>
</evidence>
<dbReference type="Proteomes" id="UP001596203">
    <property type="component" value="Unassembled WGS sequence"/>
</dbReference>
<organism evidence="2 3">
    <name type="scientific">Plantactinospora solaniradicis</name>
    <dbReference type="NCBI Taxonomy" id="1723736"/>
    <lineage>
        <taxon>Bacteria</taxon>
        <taxon>Bacillati</taxon>
        <taxon>Actinomycetota</taxon>
        <taxon>Actinomycetes</taxon>
        <taxon>Micromonosporales</taxon>
        <taxon>Micromonosporaceae</taxon>
        <taxon>Plantactinospora</taxon>
    </lineage>
</organism>
<evidence type="ECO:0000313" key="2">
    <source>
        <dbReference type="EMBL" id="MFC6017797.1"/>
    </source>
</evidence>
<keyword evidence="3" id="KW-1185">Reference proteome</keyword>
<comment type="caution">
    <text evidence="2">The sequence shown here is derived from an EMBL/GenBank/DDBJ whole genome shotgun (WGS) entry which is preliminary data.</text>
</comment>
<gene>
    <name evidence="2" type="ORF">ACFP2T_16470</name>
</gene>
<protein>
    <recommendedName>
        <fullName evidence="4">HK97 gp10 family phage protein</fullName>
    </recommendedName>
</protein>
<feature type="region of interest" description="Disordered" evidence="1">
    <location>
        <begin position="67"/>
        <end position="104"/>
    </location>
</feature>
<evidence type="ECO:0000256" key="1">
    <source>
        <dbReference type="SAM" id="MobiDB-lite"/>
    </source>
</evidence>
<dbReference type="EMBL" id="JBHSPR010000010">
    <property type="protein sequence ID" value="MFC6017797.1"/>
    <property type="molecule type" value="Genomic_DNA"/>
</dbReference>
<reference evidence="3" key="1">
    <citation type="journal article" date="2019" name="Int. J. Syst. Evol. Microbiol.">
        <title>The Global Catalogue of Microorganisms (GCM) 10K type strain sequencing project: providing services to taxonomists for standard genome sequencing and annotation.</title>
        <authorList>
            <consortium name="The Broad Institute Genomics Platform"/>
            <consortium name="The Broad Institute Genome Sequencing Center for Infectious Disease"/>
            <person name="Wu L."/>
            <person name="Ma J."/>
        </authorList>
    </citation>
    <scope>NUCLEOTIDE SEQUENCE [LARGE SCALE GENOMIC DNA]</scope>
    <source>
        <strain evidence="3">ZS-35-S2</strain>
    </source>
</reference>
<name>A0ABW1K957_9ACTN</name>
<accession>A0ABW1K957</accession>
<evidence type="ECO:0008006" key="4">
    <source>
        <dbReference type="Google" id="ProtNLM"/>
    </source>
</evidence>
<sequence>MTIEVEAGDVDRLAALLAEVGEDAPAESRKVVSRGALQIKQDAQQRVQGLQHAPYYPRSISYDTKQTATGAEAEVGPDKHRRQGPLGNLIEFGSINNPPRPHIIPAGEAELPKFEKAMGDLGVRMLEGS</sequence>
<dbReference type="RefSeq" id="WP_377422334.1">
    <property type="nucleotide sequence ID" value="NZ_JBHSPR010000010.1"/>
</dbReference>